<dbReference type="InterPro" id="IPR029526">
    <property type="entry name" value="PGBD"/>
</dbReference>
<feature type="domain" description="PiggyBac transposable element-derived protein" evidence="2">
    <location>
        <begin position="187"/>
        <end position="398"/>
    </location>
</feature>
<evidence type="ECO:0000259" key="2">
    <source>
        <dbReference type="Pfam" id="PF13843"/>
    </source>
</evidence>
<dbReference type="Proteomes" id="UP000251314">
    <property type="component" value="Unassembled WGS sequence"/>
</dbReference>
<comment type="caution">
    <text evidence="3">The sequence shown here is derived from an EMBL/GenBank/DDBJ whole genome shotgun (WGS) entry which is preliminary data.</text>
</comment>
<gene>
    <name evidence="3" type="ORF">PC110_g15853</name>
</gene>
<evidence type="ECO:0000313" key="3">
    <source>
        <dbReference type="EMBL" id="RAW27746.1"/>
    </source>
</evidence>
<dbReference type="VEuPathDB" id="FungiDB:PC110_g15853"/>
<keyword evidence="4" id="KW-1185">Reference proteome</keyword>
<dbReference type="EMBL" id="MJFZ01000541">
    <property type="protein sequence ID" value="RAW27746.1"/>
    <property type="molecule type" value="Genomic_DNA"/>
</dbReference>
<name>A0A329RVX8_9STRA</name>
<dbReference type="OrthoDB" id="124764at2759"/>
<sequence length="584" mass="64008">MYNPPAHFQHSPIIVTEGSNPVMTRLRRNSNPSDEGGLATSGRVVGVIEAASMPRAINERRADVSPFAASTVRVAAAVPASGASRGEQTRQVAAPGPGKRRRPRGSKNKPKDTDVAAQSKPKRSRTGARPTESSNPRRSKVLTSCQSLPETLAEVLPSAAVIEVDVAIVDTSTRRNETSPSVPPSSVGRDVALDEASIACRSKYGKPLIVYNPMKPTGKYHFRIYMWCCATSWISLNFRQHCASNITERLDGVMSPTDIQELSEKIAESSSIRKCVLEVARSLYSTGRVVNSDNYYTSVQLLIALRLKGLYARGTVRRTSAHFPKHALLEKKECARGTYRQAVSVDRTMVAASWFDSSIVTVVSNADASTMATVTRQVRTEKRTFTAPTCIKEYNASILARANAYLTRKLAVDPSKDRDSHRDFIVDLISELLSGMWKEAPSERQMFYADAGSHDEITEHTSPSSAVWVASTRGRVGAIGSPQKRCSVVASKQFYTDMNCKQRRCVNVHSSDKPYACPQKTSTCWEYAEVSPPALSEVELSDLEQAWLGSSTATVFLVVTPDQQHVLGTTPERQPQVLVVTPQL</sequence>
<organism evidence="3 4">
    <name type="scientific">Phytophthora cactorum</name>
    <dbReference type="NCBI Taxonomy" id="29920"/>
    <lineage>
        <taxon>Eukaryota</taxon>
        <taxon>Sar</taxon>
        <taxon>Stramenopiles</taxon>
        <taxon>Oomycota</taxon>
        <taxon>Peronosporomycetes</taxon>
        <taxon>Peronosporales</taxon>
        <taxon>Peronosporaceae</taxon>
        <taxon>Phytophthora</taxon>
    </lineage>
</organism>
<dbReference type="STRING" id="29920.A0A329RVX8"/>
<proteinExistence type="predicted"/>
<feature type="compositionally biased region" description="Polar residues" evidence="1">
    <location>
        <begin position="131"/>
        <end position="142"/>
    </location>
</feature>
<dbReference type="AlphaFoldDB" id="A0A329RVX8"/>
<evidence type="ECO:0000256" key="1">
    <source>
        <dbReference type="SAM" id="MobiDB-lite"/>
    </source>
</evidence>
<reference evidence="3 4" key="1">
    <citation type="submission" date="2018-01" db="EMBL/GenBank/DDBJ databases">
        <title>Draft genome of the strawberry crown rot pathogen Phytophthora cactorum.</title>
        <authorList>
            <person name="Armitage A.D."/>
            <person name="Lysoe E."/>
            <person name="Nellist C.F."/>
            <person name="Harrison R.J."/>
            <person name="Brurberg M.B."/>
        </authorList>
    </citation>
    <scope>NUCLEOTIDE SEQUENCE [LARGE SCALE GENOMIC DNA]</scope>
    <source>
        <strain evidence="3 4">10300</strain>
    </source>
</reference>
<evidence type="ECO:0000313" key="4">
    <source>
        <dbReference type="Proteomes" id="UP000251314"/>
    </source>
</evidence>
<dbReference type="PANTHER" id="PTHR46599">
    <property type="entry name" value="PIGGYBAC TRANSPOSABLE ELEMENT-DERIVED PROTEIN 4"/>
    <property type="match status" value="1"/>
</dbReference>
<feature type="compositionally biased region" description="Basic residues" evidence="1">
    <location>
        <begin position="98"/>
        <end position="108"/>
    </location>
</feature>
<feature type="region of interest" description="Disordered" evidence="1">
    <location>
        <begin position="78"/>
        <end position="142"/>
    </location>
</feature>
<dbReference type="PANTHER" id="PTHR46599:SF3">
    <property type="entry name" value="PIGGYBAC TRANSPOSABLE ELEMENT-DERIVED PROTEIN 4"/>
    <property type="match status" value="1"/>
</dbReference>
<accession>A0A329RVX8</accession>
<dbReference type="Pfam" id="PF13843">
    <property type="entry name" value="DDE_Tnp_1_7"/>
    <property type="match status" value="1"/>
</dbReference>
<protein>
    <recommendedName>
        <fullName evidence="2">PiggyBac transposable element-derived protein domain-containing protein</fullName>
    </recommendedName>
</protein>